<evidence type="ECO:0000256" key="6">
    <source>
        <dbReference type="SAM" id="SignalP"/>
    </source>
</evidence>
<dbReference type="RefSeq" id="WP_157290503.1">
    <property type="nucleotide sequence ID" value="NZ_WQRF01000003.1"/>
</dbReference>
<comment type="caution">
    <text evidence="8">The sequence shown here is derived from an EMBL/GenBank/DDBJ whole genome shotgun (WGS) entry which is preliminary data.</text>
</comment>
<accession>A0A7X3K4K3</accession>
<keyword evidence="4" id="KW-0408">Iron</keyword>
<evidence type="ECO:0000256" key="1">
    <source>
        <dbReference type="ARBA" id="ARBA00004196"/>
    </source>
</evidence>
<keyword evidence="3" id="KW-0813">Transport</keyword>
<feature type="domain" description="Fe/B12 periplasmic-binding" evidence="7">
    <location>
        <begin position="41"/>
        <end position="302"/>
    </location>
</feature>
<dbReference type="PANTHER" id="PTHR30532">
    <property type="entry name" value="IRON III DICITRATE-BINDING PERIPLASMIC PROTEIN"/>
    <property type="match status" value="1"/>
</dbReference>
<evidence type="ECO:0000256" key="3">
    <source>
        <dbReference type="ARBA" id="ARBA00022448"/>
    </source>
</evidence>
<dbReference type="AlphaFoldDB" id="A0A7X3K4K3"/>
<evidence type="ECO:0000313" key="9">
    <source>
        <dbReference type="Proteomes" id="UP000438106"/>
    </source>
</evidence>
<dbReference type="GO" id="GO:0030288">
    <property type="term" value="C:outer membrane-bounded periplasmic space"/>
    <property type="evidence" value="ECO:0007669"/>
    <property type="project" value="TreeGrafter"/>
</dbReference>
<keyword evidence="9" id="KW-1185">Reference proteome</keyword>
<organism evidence="8 9">
    <name type="scientific">Devosia marina</name>
    <dbReference type="NCBI Taxonomy" id="2683198"/>
    <lineage>
        <taxon>Bacteria</taxon>
        <taxon>Pseudomonadati</taxon>
        <taxon>Pseudomonadota</taxon>
        <taxon>Alphaproteobacteria</taxon>
        <taxon>Hyphomicrobiales</taxon>
        <taxon>Devosiaceae</taxon>
        <taxon>Devosia</taxon>
    </lineage>
</organism>
<keyword evidence="4" id="KW-0410">Iron transport</keyword>
<dbReference type="PANTHER" id="PTHR30532:SF21">
    <property type="entry name" value="SIDEROPHORE-BINDING LIPOPROTEIN YFIY-RELATED"/>
    <property type="match status" value="1"/>
</dbReference>
<evidence type="ECO:0000259" key="7">
    <source>
        <dbReference type="PROSITE" id="PS50983"/>
    </source>
</evidence>
<dbReference type="GO" id="GO:1901678">
    <property type="term" value="P:iron coordination entity transport"/>
    <property type="evidence" value="ECO:0007669"/>
    <property type="project" value="UniProtKB-ARBA"/>
</dbReference>
<comment type="subcellular location">
    <subcellularLocation>
        <location evidence="1">Cell envelope</location>
    </subcellularLocation>
</comment>
<dbReference type="Gene3D" id="3.40.50.1980">
    <property type="entry name" value="Nitrogenase molybdenum iron protein domain"/>
    <property type="match status" value="2"/>
</dbReference>
<dbReference type="Pfam" id="PF01497">
    <property type="entry name" value="Peripla_BP_2"/>
    <property type="match status" value="1"/>
</dbReference>
<dbReference type="SUPFAM" id="SSF53807">
    <property type="entry name" value="Helical backbone' metal receptor"/>
    <property type="match status" value="1"/>
</dbReference>
<comment type="similarity">
    <text evidence="2">Belongs to the bacterial solute-binding protein 8 family.</text>
</comment>
<evidence type="ECO:0000256" key="4">
    <source>
        <dbReference type="ARBA" id="ARBA00022496"/>
    </source>
</evidence>
<evidence type="ECO:0000256" key="2">
    <source>
        <dbReference type="ARBA" id="ARBA00008814"/>
    </source>
</evidence>
<name>A0A7X3K4K3_9HYPH</name>
<dbReference type="InterPro" id="IPR051313">
    <property type="entry name" value="Bact_iron-sidero_bind"/>
</dbReference>
<reference evidence="8 9" key="1">
    <citation type="submission" date="2019-12" db="EMBL/GenBank/DDBJ databases">
        <title>Devosia maris sp. nov., isolated from the deep seawater.</title>
        <authorList>
            <person name="Liu Y."/>
        </authorList>
    </citation>
    <scope>NUCLEOTIDE SEQUENCE [LARGE SCALE GENOMIC DNA]</scope>
    <source>
        <strain evidence="8 9">L53-10-65</strain>
    </source>
</reference>
<gene>
    <name evidence="8" type="ORF">GO014_11730</name>
</gene>
<keyword evidence="4" id="KW-0406">Ion transport</keyword>
<dbReference type="InterPro" id="IPR002491">
    <property type="entry name" value="ABC_transptr_periplasmic_BD"/>
</dbReference>
<dbReference type="PROSITE" id="PS50983">
    <property type="entry name" value="FE_B12_PBP"/>
    <property type="match status" value="1"/>
</dbReference>
<dbReference type="EMBL" id="WQRF01000003">
    <property type="protein sequence ID" value="MVS99694.1"/>
    <property type="molecule type" value="Genomic_DNA"/>
</dbReference>
<protein>
    <submittedName>
        <fullName evidence="8">ABC transporter substrate-binding protein</fullName>
    </submittedName>
</protein>
<keyword evidence="5 6" id="KW-0732">Signal</keyword>
<dbReference type="CDD" id="cd01146">
    <property type="entry name" value="FhuD"/>
    <property type="match status" value="1"/>
</dbReference>
<feature type="chain" id="PRO_5031231071" evidence="6">
    <location>
        <begin position="24"/>
        <end position="304"/>
    </location>
</feature>
<sequence length="304" mass="33109">MQRPHLLIAAIIVAGTISMPAHARDITHAMGVTDVPDDPQRIVVLTNEGTEALLAVGVAPVGAAKSWLGEPWYDHIADQMANVTNVGEESAVNLELLVALEPDLILANKARHEAIYEQLSAIAPTVVSERLRGDWKINMALYTDAIGKGEEGQAALDAYDARIAAISAALGDSLDEEISIARFMGGQTRIYFKDSFSGLTLEQIGFARPATQDKPEFAEQITKERIPEFEGDRLFYFTYETGNGEGNTQAEDWLNDPLWQNLAVVQAGRVHEVSDAVWNTAGGYIAGNLLLDDIENVYGLESTR</sequence>
<proteinExistence type="inferred from homology"/>
<evidence type="ECO:0000256" key="5">
    <source>
        <dbReference type="ARBA" id="ARBA00022729"/>
    </source>
</evidence>
<dbReference type="Proteomes" id="UP000438106">
    <property type="component" value="Unassembled WGS sequence"/>
</dbReference>
<evidence type="ECO:0000313" key="8">
    <source>
        <dbReference type="EMBL" id="MVS99694.1"/>
    </source>
</evidence>
<feature type="signal peptide" evidence="6">
    <location>
        <begin position="1"/>
        <end position="23"/>
    </location>
</feature>